<sequence>MEVEEQNIYNLEELRYKTALEQKKAYTLLLEIKTKELELEKTRLKRENELSSIHQYLLDVEFGNYFSFVSFLDCASNLEDHILNLYKLNKYALPGAEVVSDVQLCLRENKSCINYDNLKLLASRFFNNYKRFIALGHPGYSLRGELWNIRTLNGLLKKDMKLYHLGISIDQIFWWFQDRVQKGEAILQKLYQEAELKRAKEIIQNHEMTKNSIK</sequence>
<evidence type="ECO:0000313" key="2">
    <source>
        <dbReference type="Proteomes" id="UP000826212"/>
    </source>
</evidence>
<organism evidence="1 2">
    <name type="scientific">Halosquirtibacter laminarini</name>
    <dbReference type="NCBI Taxonomy" id="3374600"/>
    <lineage>
        <taxon>Bacteria</taxon>
        <taxon>Pseudomonadati</taxon>
        <taxon>Bacteroidota</taxon>
        <taxon>Bacteroidia</taxon>
        <taxon>Marinilabiliales</taxon>
        <taxon>Prolixibacteraceae</taxon>
        <taxon>Halosquirtibacter</taxon>
    </lineage>
</organism>
<accession>A0AC61NCN6</accession>
<name>A0AC61NCN6_9BACT</name>
<proteinExistence type="predicted"/>
<gene>
    <name evidence="1" type="ORF">K4L44_11975</name>
</gene>
<reference evidence="1" key="1">
    <citation type="submission" date="2021-08" db="EMBL/GenBank/DDBJ databases">
        <title>Novel anaerobic bacterium isolated from sea squirt in East Sea, Republic of Korea.</title>
        <authorList>
            <person name="Nguyen T.H."/>
            <person name="Li Z."/>
            <person name="Lee Y.-J."/>
            <person name="Ko J."/>
            <person name="Kim S.-G."/>
        </authorList>
    </citation>
    <scope>NUCLEOTIDE SEQUENCE</scope>
    <source>
        <strain evidence="1">KCTC 25031</strain>
    </source>
</reference>
<dbReference type="Proteomes" id="UP000826212">
    <property type="component" value="Chromosome"/>
</dbReference>
<keyword evidence="2" id="KW-1185">Reference proteome</keyword>
<protein>
    <submittedName>
        <fullName evidence="1">Uncharacterized protein</fullName>
    </submittedName>
</protein>
<dbReference type="EMBL" id="CP081303">
    <property type="protein sequence ID" value="QZE13303.1"/>
    <property type="molecule type" value="Genomic_DNA"/>
</dbReference>
<evidence type="ECO:0000313" key="1">
    <source>
        <dbReference type="EMBL" id="QZE13303.1"/>
    </source>
</evidence>